<protein>
    <recommendedName>
        <fullName evidence="3">EF-hand domain-containing protein</fullName>
    </recommendedName>
</protein>
<evidence type="ECO:0000313" key="1">
    <source>
        <dbReference type="Ensembl" id="ENSGEVP00005007789.1"/>
    </source>
</evidence>
<dbReference type="SUPFAM" id="SSF47473">
    <property type="entry name" value="EF-hand"/>
    <property type="match status" value="1"/>
</dbReference>
<accession>A0A8C4XZG3</accession>
<dbReference type="Proteomes" id="UP000694390">
    <property type="component" value="Unassembled WGS sequence"/>
</dbReference>
<proteinExistence type="predicted"/>
<reference evidence="1" key="1">
    <citation type="submission" date="2025-08" db="UniProtKB">
        <authorList>
            <consortium name="Ensembl"/>
        </authorList>
    </citation>
    <scope>IDENTIFICATION</scope>
</reference>
<evidence type="ECO:0000313" key="2">
    <source>
        <dbReference type="Proteomes" id="UP000694390"/>
    </source>
</evidence>
<dbReference type="InterPro" id="IPR011992">
    <property type="entry name" value="EF-hand-dom_pair"/>
</dbReference>
<dbReference type="Ensembl" id="ENSGEVT00005008172.1">
    <property type="protein sequence ID" value="ENSGEVP00005007789.1"/>
    <property type="gene ID" value="ENSGEVG00005005580.1"/>
</dbReference>
<dbReference type="Gene3D" id="1.10.238.10">
    <property type="entry name" value="EF-hand"/>
    <property type="match status" value="1"/>
</dbReference>
<evidence type="ECO:0008006" key="3">
    <source>
        <dbReference type="Google" id="ProtNLM"/>
    </source>
</evidence>
<dbReference type="AlphaFoldDB" id="A0A8C4XZG3"/>
<name>A0A8C4XZG3_9SAUR</name>
<keyword evidence="2" id="KW-1185">Reference proteome</keyword>
<organism evidence="1 2">
    <name type="scientific">Gopherus evgoodei</name>
    <name type="common">Goodes thornscrub tortoise</name>
    <dbReference type="NCBI Taxonomy" id="1825980"/>
    <lineage>
        <taxon>Eukaryota</taxon>
        <taxon>Metazoa</taxon>
        <taxon>Chordata</taxon>
        <taxon>Craniata</taxon>
        <taxon>Vertebrata</taxon>
        <taxon>Euteleostomi</taxon>
        <taxon>Archelosauria</taxon>
        <taxon>Testudinata</taxon>
        <taxon>Testudines</taxon>
        <taxon>Cryptodira</taxon>
        <taxon>Durocryptodira</taxon>
        <taxon>Testudinoidea</taxon>
        <taxon>Testudinidae</taxon>
        <taxon>Gopherus</taxon>
    </lineage>
</organism>
<dbReference type="OrthoDB" id="26525at2759"/>
<sequence>MESQETSPQLTKEQITEFEEGFSLFDKDWEGTITNSTEAKLQDMIGELDIDGRQKWLHQCANSTVDFSSIKGSCLRELNRHPDTMVMSAAE</sequence>
<reference evidence="1" key="2">
    <citation type="submission" date="2025-09" db="UniProtKB">
        <authorList>
            <consortium name="Ensembl"/>
        </authorList>
    </citation>
    <scope>IDENTIFICATION</scope>
</reference>